<evidence type="ECO:0000313" key="10">
    <source>
        <dbReference type="Proteomes" id="UP000583127"/>
    </source>
</evidence>
<keyword evidence="10" id="KW-1185">Reference proteome</keyword>
<feature type="transmembrane region" description="Helical" evidence="6">
    <location>
        <begin position="436"/>
        <end position="463"/>
    </location>
</feature>
<keyword evidence="5 6" id="KW-0472">Membrane</keyword>
<feature type="transmembrane region" description="Helical" evidence="6">
    <location>
        <begin position="33"/>
        <end position="53"/>
    </location>
</feature>
<comment type="caution">
    <text evidence="9">The sequence shown here is derived from an EMBL/GenBank/DDBJ whole genome shotgun (WGS) entry which is preliminary data.</text>
</comment>
<sequence length="859" mass="90810">MSADPVQLSRRPGSRVLARWLLGAEWRSHRGRALVAIATIALGVALGYAVQLINSAAFNEFSAAARSLSGQADLQVRGAQPFVDESVYPRLSNEPGVALASPVLAFDIAVPGHRDALPLLGIDVFNARRITPDLIGVPAANRPFDTLASDTVFLSTAAQQWLNVKTGDRLIVRSGTSSVSLRVAGGLVRTRPGQRLAVMDIATAQWRCGKLGKLSRVDLQLERGVDRQRFKRDLQARLGNAWIVTETRDTESRTDRLSRAYRINMNVLALVALFTGAFLVFSTQALSVVRRRSQFALLRVLGLTRAQLLRQILLEGALLGLLGSLCGLALGYAMASGALRFFGSDLGGGYFPGVQPRVGFEPLASAVFLLLGVAVSVLGSVTPALDAARARPATALKAGAEEAALARLATPWPALVCLLAAGVLTQMPPWFDAPIAGYLAVALLLVGGIALMPRVTALIFGAASRARVIRRRAGATGTLAIARLANAPGQAAIAMGGVLSSFALIVAMAIMVASFRVSVDAWVTHLLSADLYVRVASGGNSSDAGGLRPDEQAQIAALPGIQTAAFARITHLTLDPARPDVALLAREIDAADPAANLQMSGAVLAPTALHAGEIPVWVSEAMVDLYGYRLGQRVRLPLGEQGQVFVMAGVWRDYARQSGAIQMRLADYRRLSGDLTATDVAVTIAPGVDVERVVGELRALPFGASLDLSQPGEIRARTLVIFDRSFAVTYLLEAVAIVIGLFGVAATFSAQTLARTREFGMLRHVGATRAQILAILASEGGLLTACGIVLGFVLGFAISLILVFVVNPQSFHWSMSLHVPWLALGTVALVMLILSCSTAVVAGRGAVSVDAVRAVKEDW</sequence>
<evidence type="ECO:0000256" key="4">
    <source>
        <dbReference type="ARBA" id="ARBA00022989"/>
    </source>
</evidence>
<evidence type="ECO:0000259" key="8">
    <source>
        <dbReference type="Pfam" id="PF12704"/>
    </source>
</evidence>
<feature type="transmembrane region" description="Helical" evidence="6">
    <location>
        <begin position="363"/>
        <end position="385"/>
    </location>
</feature>
<dbReference type="EMBL" id="JABBFZ010000020">
    <property type="protein sequence ID" value="NML34349.1"/>
    <property type="molecule type" value="Genomic_DNA"/>
</dbReference>
<accession>A0A7Y0A0R2</accession>
<feature type="transmembrane region" description="Helical" evidence="6">
    <location>
        <begin position="491"/>
        <end position="515"/>
    </location>
</feature>
<feature type="transmembrane region" description="Helical" evidence="6">
    <location>
        <begin position="730"/>
        <end position="753"/>
    </location>
</feature>
<protein>
    <submittedName>
        <fullName evidence="9">FtsX-like permease family protein</fullName>
    </submittedName>
</protein>
<evidence type="ECO:0000256" key="5">
    <source>
        <dbReference type="ARBA" id="ARBA00023136"/>
    </source>
</evidence>
<name>A0A7Y0A0R2_9BURK</name>
<feature type="domain" description="ABC3 transporter permease C-terminal" evidence="7">
    <location>
        <begin position="734"/>
        <end position="846"/>
    </location>
</feature>
<evidence type="ECO:0000256" key="1">
    <source>
        <dbReference type="ARBA" id="ARBA00004651"/>
    </source>
</evidence>
<dbReference type="GO" id="GO:0005886">
    <property type="term" value="C:plasma membrane"/>
    <property type="evidence" value="ECO:0007669"/>
    <property type="project" value="UniProtKB-SubCell"/>
</dbReference>
<dbReference type="Pfam" id="PF02687">
    <property type="entry name" value="FtsX"/>
    <property type="match status" value="2"/>
</dbReference>
<dbReference type="RefSeq" id="WP_169500526.1">
    <property type="nucleotide sequence ID" value="NZ_JABBFZ010000020.1"/>
</dbReference>
<feature type="transmembrane region" description="Helical" evidence="6">
    <location>
        <begin position="773"/>
        <end position="806"/>
    </location>
</feature>
<dbReference type="PANTHER" id="PTHR30287">
    <property type="entry name" value="MEMBRANE COMPONENT OF PREDICTED ABC SUPERFAMILY METABOLITE UPTAKE TRANSPORTER"/>
    <property type="match status" value="1"/>
</dbReference>
<keyword evidence="3 6" id="KW-0812">Transmembrane</keyword>
<evidence type="ECO:0000256" key="2">
    <source>
        <dbReference type="ARBA" id="ARBA00022475"/>
    </source>
</evidence>
<organism evidence="9 10">
    <name type="scientific">Paraburkholderia antibiotica</name>
    <dbReference type="NCBI Taxonomy" id="2728839"/>
    <lineage>
        <taxon>Bacteria</taxon>
        <taxon>Pseudomonadati</taxon>
        <taxon>Pseudomonadota</taxon>
        <taxon>Betaproteobacteria</taxon>
        <taxon>Burkholderiales</taxon>
        <taxon>Burkholderiaceae</taxon>
        <taxon>Paraburkholderia</taxon>
    </lineage>
</organism>
<dbReference type="Pfam" id="PF12704">
    <property type="entry name" value="MacB_PCD"/>
    <property type="match status" value="1"/>
</dbReference>
<feature type="domain" description="MacB-like periplasmic core" evidence="8">
    <location>
        <begin position="492"/>
        <end position="700"/>
    </location>
</feature>
<feature type="transmembrane region" description="Helical" evidence="6">
    <location>
        <begin position="267"/>
        <end position="289"/>
    </location>
</feature>
<keyword evidence="2" id="KW-1003">Cell membrane</keyword>
<dbReference type="InterPro" id="IPR003838">
    <property type="entry name" value="ABC3_permease_C"/>
</dbReference>
<evidence type="ECO:0000256" key="6">
    <source>
        <dbReference type="SAM" id="Phobius"/>
    </source>
</evidence>
<dbReference type="Proteomes" id="UP000583127">
    <property type="component" value="Unassembled WGS sequence"/>
</dbReference>
<gene>
    <name evidence="9" type="ORF">HHL14_26395</name>
</gene>
<feature type="transmembrane region" description="Helical" evidence="6">
    <location>
        <begin position="405"/>
        <end position="424"/>
    </location>
</feature>
<evidence type="ECO:0000256" key="3">
    <source>
        <dbReference type="ARBA" id="ARBA00022692"/>
    </source>
</evidence>
<feature type="transmembrane region" description="Helical" evidence="6">
    <location>
        <begin position="317"/>
        <end position="343"/>
    </location>
</feature>
<feature type="domain" description="ABC3 transporter permease C-terminal" evidence="7">
    <location>
        <begin position="267"/>
        <end position="390"/>
    </location>
</feature>
<dbReference type="AlphaFoldDB" id="A0A7Y0A0R2"/>
<proteinExistence type="predicted"/>
<evidence type="ECO:0000313" key="9">
    <source>
        <dbReference type="EMBL" id="NML34349.1"/>
    </source>
</evidence>
<feature type="transmembrane region" description="Helical" evidence="6">
    <location>
        <begin position="818"/>
        <end position="843"/>
    </location>
</feature>
<dbReference type="PANTHER" id="PTHR30287:SF2">
    <property type="entry name" value="BLL1001 PROTEIN"/>
    <property type="match status" value="1"/>
</dbReference>
<dbReference type="InterPro" id="IPR038766">
    <property type="entry name" value="Membrane_comp_ABC_pdt"/>
</dbReference>
<reference evidence="9 10" key="1">
    <citation type="submission" date="2020-04" db="EMBL/GenBank/DDBJ databases">
        <title>Paraburkholderia sp. G-4-1-8 isolated from soil.</title>
        <authorList>
            <person name="Dahal R.H."/>
        </authorList>
    </citation>
    <scope>NUCLEOTIDE SEQUENCE [LARGE SCALE GENOMIC DNA]</scope>
    <source>
        <strain evidence="9 10">G-4-1-8</strain>
    </source>
</reference>
<dbReference type="InterPro" id="IPR025857">
    <property type="entry name" value="MacB_PCD"/>
</dbReference>
<comment type="subcellular location">
    <subcellularLocation>
        <location evidence="1">Cell membrane</location>
        <topology evidence="1">Multi-pass membrane protein</topology>
    </subcellularLocation>
</comment>
<evidence type="ECO:0000259" key="7">
    <source>
        <dbReference type="Pfam" id="PF02687"/>
    </source>
</evidence>
<keyword evidence="4 6" id="KW-1133">Transmembrane helix</keyword>